<keyword evidence="2" id="KW-1185">Reference proteome</keyword>
<name>A0A2G5V8U7_9PELO</name>
<proteinExistence type="predicted"/>
<accession>A0A2G5V8U7</accession>
<reference evidence="2" key="1">
    <citation type="submission" date="2017-10" db="EMBL/GenBank/DDBJ databases">
        <title>Rapid genome shrinkage in a self-fertile nematode reveals novel sperm competition proteins.</title>
        <authorList>
            <person name="Yin D."/>
            <person name="Schwarz E.M."/>
            <person name="Thomas C.G."/>
            <person name="Felde R.L."/>
            <person name="Korf I.F."/>
            <person name="Cutter A.D."/>
            <person name="Schartner C.M."/>
            <person name="Ralston E.J."/>
            <person name="Meyer B.J."/>
            <person name="Haag E.S."/>
        </authorList>
    </citation>
    <scope>NUCLEOTIDE SEQUENCE [LARGE SCALE GENOMIC DNA]</scope>
    <source>
        <strain evidence="2">JU1422</strain>
    </source>
</reference>
<comment type="caution">
    <text evidence="1">The sequence shown here is derived from an EMBL/GenBank/DDBJ whole genome shotgun (WGS) entry which is preliminary data.</text>
</comment>
<dbReference type="EMBL" id="PDUG01000002">
    <property type="protein sequence ID" value="PIC48209.1"/>
    <property type="molecule type" value="Genomic_DNA"/>
</dbReference>
<protein>
    <submittedName>
        <fullName evidence="1">Uncharacterized protein</fullName>
    </submittedName>
</protein>
<evidence type="ECO:0000313" key="2">
    <source>
        <dbReference type="Proteomes" id="UP000230233"/>
    </source>
</evidence>
<dbReference type="Proteomes" id="UP000230233">
    <property type="component" value="Chromosome II"/>
</dbReference>
<sequence length="112" mass="13229">MLHWREKQRFIFKIKTRNLKREGRPRPMSLNVAEQFCLIHRVAQTLYFKTTTCEAILRSSCLKKIHLKTGYQKGVGLGFNSLSPELWKEGTHNLVRRWQIVIDNNGLCLQFI</sequence>
<gene>
    <name evidence="1" type="primary">Cnig_chr_II.g7277</name>
    <name evidence="1" type="ORF">B9Z55_007277</name>
</gene>
<organism evidence="1 2">
    <name type="scientific">Caenorhabditis nigoni</name>
    <dbReference type="NCBI Taxonomy" id="1611254"/>
    <lineage>
        <taxon>Eukaryota</taxon>
        <taxon>Metazoa</taxon>
        <taxon>Ecdysozoa</taxon>
        <taxon>Nematoda</taxon>
        <taxon>Chromadorea</taxon>
        <taxon>Rhabditida</taxon>
        <taxon>Rhabditina</taxon>
        <taxon>Rhabditomorpha</taxon>
        <taxon>Rhabditoidea</taxon>
        <taxon>Rhabditidae</taxon>
        <taxon>Peloderinae</taxon>
        <taxon>Caenorhabditis</taxon>
    </lineage>
</organism>
<dbReference type="AlphaFoldDB" id="A0A2G5V8U7"/>
<evidence type="ECO:0000313" key="1">
    <source>
        <dbReference type="EMBL" id="PIC48209.1"/>
    </source>
</evidence>